<reference evidence="1 2" key="1">
    <citation type="submission" date="2020-12" db="EMBL/GenBank/DDBJ databases">
        <title>Draft genome sequence of the commensal strain Corynebacterium tuberculostearicum MFP09/CIP 102622 isolated from human skin.</title>
        <authorList>
            <person name="Boukerb A.M."/>
            <person name="Janvier X."/>
            <person name="Feuilloley M.G.J."/>
            <person name="Groboillot A."/>
        </authorList>
    </citation>
    <scope>NUCLEOTIDE SEQUENCE [LARGE SCALE GENOMIC DNA]</scope>
    <source>
        <strain evidence="1 2">CIP 102622</strain>
    </source>
</reference>
<accession>A0A7Y9ZX35</accession>
<dbReference type="Proteomes" id="UP000603369">
    <property type="component" value="Unassembled WGS sequence"/>
</dbReference>
<name>A0A7Y9ZX35_9CORY</name>
<dbReference type="EMBL" id="JAEHFL010000003">
    <property type="protein sequence ID" value="MBK3427520.1"/>
    <property type="molecule type" value="Genomic_DNA"/>
</dbReference>
<sequence>MRKVYRRRRLAALAVLAVLFLAALALFGALGTQASSQVQGDQLGPDGETRAEYIARVSGSDIPDAPAYALVTFDEDLPPVAAAAAVAAAPRMDAILIGSTAPIDVPEPTAGEDRAAVIQRAFDRIDASYGQRPSAVSAAVVWGSGAQLADVASTPSVAAVEPAPADAAWGSFAIRPPS</sequence>
<evidence type="ECO:0000313" key="1">
    <source>
        <dbReference type="EMBL" id="MBK3427520.1"/>
    </source>
</evidence>
<protein>
    <submittedName>
        <fullName evidence="1">Uncharacterized protein</fullName>
    </submittedName>
</protein>
<comment type="caution">
    <text evidence="1">The sequence shown here is derived from an EMBL/GenBank/DDBJ whole genome shotgun (WGS) entry which is preliminary data.</text>
</comment>
<organism evidence="1 2">
    <name type="scientific">Corynebacterium tuberculostearicum</name>
    <dbReference type="NCBI Taxonomy" id="38304"/>
    <lineage>
        <taxon>Bacteria</taxon>
        <taxon>Bacillati</taxon>
        <taxon>Actinomycetota</taxon>
        <taxon>Actinomycetes</taxon>
        <taxon>Mycobacteriales</taxon>
        <taxon>Corynebacteriaceae</taxon>
        <taxon>Corynebacterium</taxon>
    </lineage>
</organism>
<keyword evidence="2" id="KW-1185">Reference proteome</keyword>
<evidence type="ECO:0000313" key="2">
    <source>
        <dbReference type="Proteomes" id="UP000603369"/>
    </source>
</evidence>
<gene>
    <name evidence="1" type="ORF">JDP02_03205</name>
</gene>
<dbReference type="GeneID" id="78320377"/>
<dbReference type="RefSeq" id="WP_040425205.1">
    <property type="nucleotide sequence ID" value="NZ_CP068156.1"/>
</dbReference>
<proteinExistence type="predicted"/>
<dbReference type="AlphaFoldDB" id="A0A7Y9ZX35"/>